<dbReference type="PANTHER" id="PTHR38436">
    <property type="entry name" value="POLYKETIDE CYCLASE SNOAL-LIKE DOMAIN"/>
    <property type="match status" value="1"/>
</dbReference>
<dbReference type="GO" id="GO:0030638">
    <property type="term" value="P:polyketide metabolic process"/>
    <property type="evidence" value="ECO:0007669"/>
    <property type="project" value="InterPro"/>
</dbReference>
<reference evidence="1 2" key="1">
    <citation type="submission" date="2020-01" db="EMBL/GenBank/DDBJ databases">
        <title>Bactrocera dorsalis gut bacteria genome.</title>
        <authorList>
            <person name="Zhang H."/>
            <person name="Cai Z."/>
        </authorList>
    </citation>
    <scope>NUCLEOTIDE SEQUENCE [LARGE SCALE GENOMIC DNA]</scope>
    <source>
        <strain evidence="1 2">BD177</strain>
        <plasmid evidence="1 2">unnamed3</plasmid>
    </source>
</reference>
<dbReference type="Pfam" id="PF07366">
    <property type="entry name" value="SnoaL"/>
    <property type="match status" value="1"/>
</dbReference>
<sequence>MTNNSCGLIEPKEVIIDSTISESQLNAQLIATRKFDTFWATGDESLAREALSPDYRDKTLPPGRPLGVEGPIGACKLIHSAISDIKCDIDQLLVIGDRVVTYLNFTGSFTGSFYGSEGDGRTVNYISIDIYRFKDGLIIESWHIEDNLNLYKQLGIISF</sequence>
<dbReference type="AlphaFoldDB" id="A0A6P1V754"/>
<dbReference type="Gene3D" id="3.10.450.50">
    <property type="match status" value="1"/>
</dbReference>
<dbReference type="PANTHER" id="PTHR38436:SF1">
    <property type="entry name" value="ESTER CYCLASE"/>
    <property type="match status" value="1"/>
</dbReference>
<evidence type="ECO:0000313" key="1">
    <source>
        <dbReference type="EMBL" id="QHS50275.1"/>
    </source>
</evidence>
<dbReference type="EMBL" id="CP048111">
    <property type="protein sequence ID" value="QHS50275.1"/>
    <property type="molecule type" value="Genomic_DNA"/>
</dbReference>
<geneLocation type="plasmid" evidence="1">
    <name>unnamed3</name>
</geneLocation>
<name>A0A6P1V754_9ENTR</name>
<organism evidence="1 2">
    <name type="scientific">Klebsiella michiganensis</name>
    <dbReference type="NCBI Taxonomy" id="1134687"/>
    <lineage>
        <taxon>Bacteria</taxon>
        <taxon>Pseudomonadati</taxon>
        <taxon>Pseudomonadota</taxon>
        <taxon>Gammaproteobacteria</taxon>
        <taxon>Enterobacterales</taxon>
        <taxon>Enterobacteriaceae</taxon>
        <taxon>Klebsiella/Raoultella group</taxon>
        <taxon>Klebsiella</taxon>
    </lineage>
</organism>
<protein>
    <submittedName>
        <fullName evidence="1">Ester cyclase</fullName>
    </submittedName>
</protein>
<proteinExistence type="predicted"/>
<dbReference type="Proteomes" id="UP000464389">
    <property type="component" value="Plasmid unnamed3"/>
</dbReference>
<dbReference type="SUPFAM" id="SSF54427">
    <property type="entry name" value="NTF2-like"/>
    <property type="match status" value="1"/>
</dbReference>
<dbReference type="InterPro" id="IPR009959">
    <property type="entry name" value="Cyclase_SnoaL-like"/>
</dbReference>
<accession>A0A6P1V754</accession>
<keyword evidence="1" id="KW-0614">Plasmid</keyword>
<dbReference type="InterPro" id="IPR032710">
    <property type="entry name" value="NTF2-like_dom_sf"/>
</dbReference>
<gene>
    <name evidence="1" type="ORF">GW952_32390</name>
</gene>
<evidence type="ECO:0000313" key="2">
    <source>
        <dbReference type="Proteomes" id="UP000464389"/>
    </source>
</evidence>
<dbReference type="RefSeq" id="WP_162123001.1">
    <property type="nucleotide sequence ID" value="NZ_CP048111.1"/>
</dbReference>